<evidence type="ECO:0000256" key="10">
    <source>
        <dbReference type="SAM" id="Phobius"/>
    </source>
</evidence>
<evidence type="ECO:0000313" key="11">
    <source>
        <dbReference type="EMBL" id="OEU15913.1"/>
    </source>
</evidence>
<dbReference type="InParanoid" id="A0A1E7FDM5"/>
<evidence type="ECO:0000256" key="2">
    <source>
        <dbReference type="ARBA" id="ARBA00004229"/>
    </source>
</evidence>
<keyword evidence="10" id="KW-0472">Membrane</keyword>
<comment type="subcellular location">
    <subcellularLocation>
        <location evidence="2">Plastid</location>
        <location evidence="2">Chloroplast</location>
    </subcellularLocation>
</comment>
<accession>A0A1E7FDM5</accession>
<dbReference type="InterPro" id="IPR022796">
    <property type="entry name" value="Chloroa_b-bind"/>
</dbReference>
<keyword evidence="10" id="KW-1133">Transmembrane helix</keyword>
<evidence type="ECO:0000256" key="9">
    <source>
        <dbReference type="PIRSR" id="PIRSR601344-1"/>
    </source>
</evidence>
<dbReference type="Proteomes" id="UP000095751">
    <property type="component" value="Unassembled WGS sequence"/>
</dbReference>
<gene>
    <name evidence="11" type="ORF">FRACYDRAFT_186793</name>
</gene>
<keyword evidence="4" id="KW-0150">Chloroplast</keyword>
<dbReference type="SUPFAM" id="SSF103511">
    <property type="entry name" value="Chlorophyll a-b binding protein"/>
    <property type="match status" value="1"/>
</dbReference>
<dbReference type="Pfam" id="PF00504">
    <property type="entry name" value="Chloroa_b-bind"/>
    <property type="match status" value="1"/>
</dbReference>
<dbReference type="Gene3D" id="1.10.3460.10">
    <property type="entry name" value="Chlorophyll a/b binding protein domain"/>
    <property type="match status" value="1"/>
</dbReference>
<name>A0A1E7FDM5_9STRA</name>
<evidence type="ECO:0000313" key="12">
    <source>
        <dbReference type="Proteomes" id="UP000095751"/>
    </source>
</evidence>
<dbReference type="PANTHER" id="PTHR21649">
    <property type="entry name" value="CHLOROPHYLL A/B BINDING PROTEIN"/>
    <property type="match status" value="1"/>
</dbReference>
<feature type="binding site" evidence="9">
    <location>
        <position position="144"/>
    </location>
    <ligand>
        <name>chlorophyll a</name>
        <dbReference type="ChEBI" id="CHEBI:58416"/>
        <label>1</label>
    </ligand>
</feature>
<feature type="binding site" evidence="9">
    <location>
        <position position="82"/>
    </location>
    <ligand>
        <name>chlorophyll a</name>
        <dbReference type="ChEBI" id="CHEBI:58416"/>
        <label>1</label>
    </ligand>
</feature>
<evidence type="ECO:0000256" key="4">
    <source>
        <dbReference type="ARBA" id="ARBA00022528"/>
    </source>
</evidence>
<dbReference type="OrthoDB" id="423598at2759"/>
<dbReference type="AlphaFoldDB" id="A0A1E7FDM5"/>
<organism evidence="11 12">
    <name type="scientific">Fragilariopsis cylindrus CCMP1102</name>
    <dbReference type="NCBI Taxonomy" id="635003"/>
    <lineage>
        <taxon>Eukaryota</taxon>
        <taxon>Sar</taxon>
        <taxon>Stramenopiles</taxon>
        <taxon>Ochrophyta</taxon>
        <taxon>Bacillariophyta</taxon>
        <taxon>Bacillariophyceae</taxon>
        <taxon>Bacillariophycidae</taxon>
        <taxon>Bacillariales</taxon>
        <taxon>Bacillariaceae</taxon>
        <taxon>Fragilariopsis</taxon>
    </lineage>
</organism>
<dbReference type="GO" id="GO:0030076">
    <property type="term" value="C:light-harvesting complex"/>
    <property type="evidence" value="ECO:0007669"/>
    <property type="project" value="UniProtKB-KW"/>
</dbReference>
<comment type="function">
    <text evidence="1">The light-harvesting complex (LHC) functions as a light receptor, it captures and delivers excitation energy to photosystems with which it is closely associated. Energy is transferred from the carotenoid and chlorophyll C (or B) to chlorophyll A and the photosynthetic reaction centers where it is used to synthesize ATP and reducing power.</text>
</comment>
<evidence type="ECO:0000256" key="1">
    <source>
        <dbReference type="ARBA" id="ARBA00004022"/>
    </source>
</evidence>
<evidence type="ECO:0000256" key="6">
    <source>
        <dbReference type="ARBA" id="ARBA00022640"/>
    </source>
</evidence>
<keyword evidence="5" id="KW-0602">Photosynthesis</keyword>
<comment type="subunit">
    <text evidence="8">The LHC complex of chromophytic algae is composed of fucoxanthin, chlorophyll A and C bound non-covalently by fucoxanthin chlorophyll proteins (FCPs). The ratio of the pigments in LHC; fucoxanthin: chlorophyll C: chlorophyll A; (0.6-1): (0.1-0.3): (1).</text>
</comment>
<feature type="binding site" evidence="9">
    <location>
        <position position="141"/>
    </location>
    <ligand>
        <name>chlorophyll a</name>
        <dbReference type="ChEBI" id="CHEBI:58416"/>
        <label>1</label>
    </ligand>
</feature>
<sequence length="198" mass="22695">MQEFQYKFLTLLPGGNPENDPPPGPRPSAIILRDYREAEIRHGRLAMIAVIIWPIQEKLDQLFLEEDVFGPIMYGPITLPYLPLFMTLIMMLLGYLDIYAKDIQEEENVGDAFLPGDCFWDPLKILQGAPSTMKRNMQERELFNGRVAMVAFAAFVFEELTSHRAIIDIPGNEMLFVPAYQIPSVQEYLDSLFLIYSS</sequence>
<evidence type="ECO:0000256" key="8">
    <source>
        <dbReference type="ARBA" id="ARBA00044011"/>
    </source>
</evidence>
<feature type="binding site" description="axial binding residue" evidence="9">
    <location>
        <position position="44"/>
    </location>
    <ligand>
        <name>chlorophyll b</name>
        <dbReference type="ChEBI" id="CHEBI:61721"/>
        <label>1</label>
    </ligand>
    <ligandPart>
        <name>Mg</name>
        <dbReference type="ChEBI" id="CHEBI:25107"/>
    </ligandPart>
</feature>
<dbReference type="GO" id="GO:0016020">
    <property type="term" value="C:membrane"/>
    <property type="evidence" value="ECO:0007669"/>
    <property type="project" value="InterPro"/>
</dbReference>
<dbReference type="GO" id="GO:0016168">
    <property type="term" value="F:chlorophyll binding"/>
    <property type="evidence" value="ECO:0007669"/>
    <property type="project" value="UniProtKB-KW"/>
</dbReference>
<dbReference type="GO" id="GO:0009507">
    <property type="term" value="C:chloroplast"/>
    <property type="evidence" value="ECO:0007669"/>
    <property type="project" value="UniProtKB-SubCell"/>
</dbReference>
<feature type="binding site" evidence="9">
    <location>
        <position position="42"/>
    </location>
    <ligand>
        <name>chlorophyll a</name>
        <dbReference type="ChEBI" id="CHEBI:58416"/>
        <label>1</label>
    </ligand>
</feature>
<evidence type="ECO:0000256" key="7">
    <source>
        <dbReference type="ARBA" id="ARBA00023243"/>
    </source>
</evidence>
<proteinExistence type="inferred from homology"/>
<keyword evidence="12" id="KW-1185">Reference proteome</keyword>
<feature type="transmembrane region" description="Helical" evidence="10">
    <location>
        <begin position="72"/>
        <end position="96"/>
    </location>
</feature>
<dbReference type="InterPro" id="IPR001344">
    <property type="entry name" value="Chloro_AB-bd_pln"/>
</dbReference>
<keyword evidence="9" id="KW-0157">Chromophore</keyword>
<feature type="binding site" evidence="9">
    <location>
        <position position="39"/>
    </location>
    <ligand>
        <name>chlorophyll a</name>
        <dbReference type="ChEBI" id="CHEBI:58416"/>
        <label>1</label>
    </ligand>
</feature>
<keyword evidence="10" id="KW-0812">Transmembrane</keyword>
<dbReference type="EMBL" id="KV784359">
    <property type="protein sequence ID" value="OEU15913.1"/>
    <property type="molecule type" value="Genomic_DNA"/>
</dbReference>
<evidence type="ECO:0000256" key="5">
    <source>
        <dbReference type="ARBA" id="ARBA00022531"/>
    </source>
</evidence>
<evidence type="ECO:0000256" key="3">
    <source>
        <dbReference type="ARBA" id="ARBA00005933"/>
    </source>
</evidence>
<comment type="similarity">
    <text evidence="3">Belongs to the fucoxanthin chlorophyll protein family.</text>
</comment>
<keyword evidence="6" id="KW-0934">Plastid</keyword>
<dbReference type="KEGG" id="fcy:FRACYDRAFT_186793"/>
<keyword evidence="9" id="KW-0148">Chlorophyll</keyword>
<protein>
    <submittedName>
        <fullName evidence="11">Chlorophyll a/b-binding protein</fullName>
    </submittedName>
</protein>
<feature type="binding site" evidence="9">
    <location>
        <position position="146"/>
    </location>
    <ligand>
        <name>chlorophyll a</name>
        <dbReference type="ChEBI" id="CHEBI:58416"/>
        <label>1</label>
    </ligand>
</feature>
<keyword evidence="7" id="KW-0437">Light-harvesting polypeptide</keyword>
<reference evidence="11 12" key="1">
    <citation type="submission" date="2016-09" db="EMBL/GenBank/DDBJ databases">
        <title>Extensive genetic diversity and differential bi-allelic expression allows diatom success in the polar Southern Ocean.</title>
        <authorList>
            <consortium name="DOE Joint Genome Institute"/>
            <person name="Mock T."/>
            <person name="Otillar R.P."/>
            <person name="Strauss J."/>
            <person name="Dupont C."/>
            <person name="Frickenhaus S."/>
            <person name="Maumus F."/>
            <person name="Mcmullan M."/>
            <person name="Sanges R."/>
            <person name="Schmutz J."/>
            <person name="Toseland A."/>
            <person name="Valas R."/>
            <person name="Veluchamy A."/>
            <person name="Ward B.J."/>
            <person name="Allen A."/>
            <person name="Barry K."/>
            <person name="Falciatore A."/>
            <person name="Ferrante M."/>
            <person name="Fortunato A.E."/>
            <person name="Gloeckner G."/>
            <person name="Gruber A."/>
            <person name="Hipkin R."/>
            <person name="Janech M."/>
            <person name="Kroth P."/>
            <person name="Leese F."/>
            <person name="Lindquist E."/>
            <person name="Lyon B.R."/>
            <person name="Martin J."/>
            <person name="Mayer C."/>
            <person name="Parker M."/>
            <person name="Quesneville H."/>
            <person name="Raymond J."/>
            <person name="Uhlig C."/>
            <person name="Valentin K.U."/>
            <person name="Worden A.Z."/>
            <person name="Armbrust E.V."/>
            <person name="Bowler C."/>
            <person name="Green B."/>
            <person name="Moulton V."/>
            <person name="Van Oosterhout C."/>
            <person name="Grigoriev I."/>
        </authorList>
    </citation>
    <scope>NUCLEOTIDE SEQUENCE [LARGE SCALE GENOMIC DNA]</scope>
    <source>
        <strain evidence="11 12">CCMP1102</strain>
    </source>
</reference>
<dbReference type="GO" id="GO:0009765">
    <property type="term" value="P:photosynthesis, light harvesting"/>
    <property type="evidence" value="ECO:0007669"/>
    <property type="project" value="InterPro"/>
</dbReference>